<dbReference type="InterPro" id="IPR011009">
    <property type="entry name" value="Kinase-like_dom_sf"/>
</dbReference>
<dbReference type="Proteomes" id="UP001604277">
    <property type="component" value="Unassembled WGS sequence"/>
</dbReference>
<dbReference type="Pfam" id="PF07714">
    <property type="entry name" value="PK_Tyr_Ser-Thr"/>
    <property type="match status" value="1"/>
</dbReference>
<feature type="domain" description="Protein kinase" evidence="1">
    <location>
        <begin position="69"/>
        <end position="341"/>
    </location>
</feature>
<dbReference type="SUPFAM" id="SSF56112">
    <property type="entry name" value="Protein kinase-like (PK-like)"/>
    <property type="match status" value="1"/>
</dbReference>
<protein>
    <submittedName>
        <fullName evidence="2">Protein kinase superfamily protein</fullName>
    </submittedName>
</protein>
<dbReference type="InterPro" id="IPR051681">
    <property type="entry name" value="Ser/Thr_Kinases-Pseudokinases"/>
</dbReference>
<dbReference type="Gene3D" id="1.10.510.10">
    <property type="entry name" value="Transferase(Phosphotransferase) domain 1"/>
    <property type="match status" value="1"/>
</dbReference>
<dbReference type="CDD" id="cd13999">
    <property type="entry name" value="STKc_MAP3K-like"/>
    <property type="match status" value="1"/>
</dbReference>
<sequence length="366" mass="41824">MEILERSEKKRKPRVGIDIDIGKLDEQLQRHLDKVSMLMQKDSCHDDDQKSKIRVSKVKENWEIDPTKLLLKSKFARGTFGSVHRGVYDGIDVAVKLLELGEETQRNSLYKIFFQEVSVWNKLDHPNIAKLIGAKRDIREVNMAPESVKIDKLQNVCCIVVEYLAGGTLKSYLIKNRIKKLPLKVVVRIALDIARGLSYMHSLKIVHRDVKTENMLLDKEGRVKITDFGVSRVEAANLSEMTVRTGTVGYMAPEVFIGVPYDRKCDVYSFGICLWEIYCCSMPFDNITSIEESSPAFYKSSRPGIPNCCPKSLADVMKNCWDTDPKRRPRMEEVVHMLEAIDVSKGGGMIQDDQPRGCFCLFRQQR</sequence>
<dbReference type="PRINTS" id="PR00109">
    <property type="entry name" value="TYRKINASE"/>
</dbReference>
<name>A0ABD1WBQ2_9LAMI</name>
<evidence type="ECO:0000259" key="1">
    <source>
        <dbReference type="PROSITE" id="PS50011"/>
    </source>
</evidence>
<evidence type="ECO:0000313" key="3">
    <source>
        <dbReference type="Proteomes" id="UP001604277"/>
    </source>
</evidence>
<dbReference type="InterPro" id="IPR000719">
    <property type="entry name" value="Prot_kinase_dom"/>
</dbReference>
<dbReference type="PROSITE" id="PS00108">
    <property type="entry name" value="PROTEIN_KINASE_ST"/>
    <property type="match status" value="1"/>
</dbReference>
<dbReference type="PANTHER" id="PTHR44329:SF160">
    <property type="entry name" value="OS05G0577700 PROTEIN"/>
    <property type="match status" value="1"/>
</dbReference>
<gene>
    <name evidence="2" type="ORF">Fot_16229</name>
</gene>
<dbReference type="Gene3D" id="3.30.200.20">
    <property type="entry name" value="Phosphorylase Kinase, domain 1"/>
    <property type="match status" value="1"/>
</dbReference>
<organism evidence="2 3">
    <name type="scientific">Forsythia ovata</name>
    <dbReference type="NCBI Taxonomy" id="205694"/>
    <lineage>
        <taxon>Eukaryota</taxon>
        <taxon>Viridiplantae</taxon>
        <taxon>Streptophyta</taxon>
        <taxon>Embryophyta</taxon>
        <taxon>Tracheophyta</taxon>
        <taxon>Spermatophyta</taxon>
        <taxon>Magnoliopsida</taxon>
        <taxon>eudicotyledons</taxon>
        <taxon>Gunneridae</taxon>
        <taxon>Pentapetalae</taxon>
        <taxon>asterids</taxon>
        <taxon>lamiids</taxon>
        <taxon>Lamiales</taxon>
        <taxon>Oleaceae</taxon>
        <taxon>Forsythieae</taxon>
        <taxon>Forsythia</taxon>
    </lineage>
</organism>
<accession>A0ABD1WBQ2</accession>
<dbReference type="InterPro" id="IPR008271">
    <property type="entry name" value="Ser/Thr_kinase_AS"/>
</dbReference>
<comment type="caution">
    <text evidence="2">The sequence shown here is derived from an EMBL/GenBank/DDBJ whole genome shotgun (WGS) entry which is preliminary data.</text>
</comment>
<evidence type="ECO:0000313" key="2">
    <source>
        <dbReference type="EMBL" id="KAL2546996.1"/>
    </source>
</evidence>
<dbReference type="SMART" id="SM00220">
    <property type="entry name" value="S_TKc"/>
    <property type="match status" value="1"/>
</dbReference>
<dbReference type="GO" id="GO:0016301">
    <property type="term" value="F:kinase activity"/>
    <property type="evidence" value="ECO:0007669"/>
    <property type="project" value="UniProtKB-KW"/>
</dbReference>
<dbReference type="PROSITE" id="PS50011">
    <property type="entry name" value="PROTEIN_KINASE_DOM"/>
    <property type="match status" value="1"/>
</dbReference>
<dbReference type="PANTHER" id="PTHR44329">
    <property type="entry name" value="SERINE/THREONINE-PROTEIN KINASE TNNI3K-RELATED"/>
    <property type="match status" value="1"/>
</dbReference>
<proteinExistence type="predicted"/>
<keyword evidence="2" id="KW-0808">Transferase</keyword>
<dbReference type="AlphaFoldDB" id="A0ABD1WBQ2"/>
<reference evidence="3" key="1">
    <citation type="submission" date="2024-07" db="EMBL/GenBank/DDBJ databases">
        <title>Two chromosome-level genome assemblies of Korean endemic species Abeliophyllum distichum and Forsythia ovata (Oleaceae).</title>
        <authorList>
            <person name="Jang H."/>
        </authorList>
    </citation>
    <scope>NUCLEOTIDE SEQUENCE [LARGE SCALE GENOMIC DNA]</scope>
</reference>
<dbReference type="InterPro" id="IPR001245">
    <property type="entry name" value="Ser-Thr/Tyr_kinase_cat_dom"/>
</dbReference>
<keyword evidence="2" id="KW-0418">Kinase</keyword>
<keyword evidence="3" id="KW-1185">Reference proteome</keyword>
<dbReference type="EMBL" id="JBFOLJ010000004">
    <property type="protein sequence ID" value="KAL2546996.1"/>
    <property type="molecule type" value="Genomic_DNA"/>
</dbReference>